<evidence type="ECO:0000313" key="14">
    <source>
        <dbReference type="EMBL" id="KIJ12414.1"/>
    </source>
</evidence>
<keyword evidence="8" id="KW-1133">Transmembrane helix</keyword>
<proteinExistence type="inferred from homology"/>
<dbReference type="GO" id="GO:0016705">
    <property type="term" value="F:oxidoreductase activity, acting on paired donors, with incorporation or reduction of molecular oxygen"/>
    <property type="evidence" value="ECO:0007669"/>
    <property type="project" value="InterPro"/>
</dbReference>
<evidence type="ECO:0000256" key="8">
    <source>
        <dbReference type="ARBA" id="ARBA00022989"/>
    </source>
</evidence>
<keyword evidence="12" id="KW-0472">Membrane</keyword>
<dbReference type="Gene3D" id="1.10.630.10">
    <property type="entry name" value="Cytochrome P450"/>
    <property type="match status" value="1"/>
</dbReference>
<dbReference type="GO" id="GO:0004497">
    <property type="term" value="F:monooxygenase activity"/>
    <property type="evidence" value="ECO:0007669"/>
    <property type="project" value="UniProtKB-KW"/>
</dbReference>
<evidence type="ECO:0000256" key="12">
    <source>
        <dbReference type="ARBA" id="ARBA00023136"/>
    </source>
</evidence>
<evidence type="ECO:0000256" key="5">
    <source>
        <dbReference type="ARBA" id="ARBA00022617"/>
    </source>
</evidence>
<accession>A0A0C9STY8</accession>
<dbReference type="InterPro" id="IPR002401">
    <property type="entry name" value="Cyt_P450_E_grp-I"/>
</dbReference>
<evidence type="ECO:0000256" key="3">
    <source>
        <dbReference type="ARBA" id="ARBA00004721"/>
    </source>
</evidence>
<reference evidence="15" key="2">
    <citation type="submission" date="2015-01" db="EMBL/GenBank/DDBJ databases">
        <title>Evolutionary Origins and Diversification of the Mycorrhizal Mutualists.</title>
        <authorList>
            <consortium name="DOE Joint Genome Institute"/>
            <consortium name="Mycorrhizal Genomics Consortium"/>
            <person name="Kohler A."/>
            <person name="Kuo A."/>
            <person name="Nagy L.G."/>
            <person name="Floudas D."/>
            <person name="Copeland A."/>
            <person name="Barry K.W."/>
            <person name="Cichocki N."/>
            <person name="Veneault-Fourrey C."/>
            <person name="LaButti K."/>
            <person name="Lindquist E.A."/>
            <person name="Lipzen A."/>
            <person name="Lundell T."/>
            <person name="Morin E."/>
            <person name="Murat C."/>
            <person name="Riley R."/>
            <person name="Ohm R."/>
            <person name="Sun H."/>
            <person name="Tunlid A."/>
            <person name="Henrissat B."/>
            <person name="Grigoriev I.V."/>
            <person name="Hibbett D.S."/>
            <person name="Martin F."/>
        </authorList>
    </citation>
    <scope>NUCLEOTIDE SEQUENCE [LARGE SCALE GENOMIC DNA]</scope>
    <source>
        <strain evidence="15">ATCC 200175</strain>
    </source>
</reference>
<organism evidence="14 15">
    <name type="scientific">Paxillus involutus ATCC 200175</name>
    <dbReference type="NCBI Taxonomy" id="664439"/>
    <lineage>
        <taxon>Eukaryota</taxon>
        <taxon>Fungi</taxon>
        <taxon>Dikarya</taxon>
        <taxon>Basidiomycota</taxon>
        <taxon>Agaricomycotina</taxon>
        <taxon>Agaricomycetes</taxon>
        <taxon>Agaricomycetidae</taxon>
        <taxon>Boletales</taxon>
        <taxon>Paxilineae</taxon>
        <taxon>Paxillaceae</taxon>
        <taxon>Paxillus</taxon>
    </lineage>
</organism>
<keyword evidence="11" id="KW-0503">Monooxygenase</keyword>
<reference evidence="14 15" key="1">
    <citation type="submission" date="2014-06" db="EMBL/GenBank/DDBJ databases">
        <authorList>
            <consortium name="DOE Joint Genome Institute"/>
            <person name="Kuo A."/>
            <person name="Kohler A."/>
            <person name="Nagy L.G."/>
            <person name="Floudas D."/>
            <person name="Copeland A."/>
            <person name="Barry K.W."/>
            <person name="Cichocki N."/>
            <person name="Veneault-Fourrey C."/>
            <person name="LaButti K."/>
            <person name="Lindquist E.A."/>
            <person name="Lipzen A."/>
            <person name="Lundell T."/>
            <person name="Morin E."/>
            <person name="Murat C."/>
            <person name="Sun H."/>
            <person name="Tunlid A."/>
            <person name="Henrissat B."/>
            <person name="Grigoriev I.V."/>
            <person name="Hibbett D.S."/>
            <person name="Martin F."/>
            <person name="Nordberg H.P."/>
            <person name="Cantor M.N."/>
            <person name="Hua S.X."/>
        </authorList>
    </citation>
    <scope>NUCLEOTIDE SEQUENCE [LARGE SCALE GENOMIC DNA]</scope>
    <source>
        <strain evidence="14 15">ATCC 200175</strain>
    </source>
</reference>
<evidence type="ECO:0000256" key="4">
    <source>
        <dbReference type="ARBA" id="ARBA00010617"/>
    </source>
</evidence>
<dbReference type="EMBL" id="KN819364">
    <property type="protein sequence ID" value="KIJ12414.1"/>
    <property type="molecule type" value="Genomic_DNA"/>
</dbReference>
<comment type="pathway">
    <text evidence="3">Secondary metabolite biosynthesis; terpenoid biosynthesis.</text>
</comment>
<keyword evidence="9" id="KW-0560">Oxidoreductase</keyword>
<gene>
    <name evidence="14" type="ORF">PAXINDRAFT_118137</name>
</gene>
<protein>
    <recommendedName>
        <fullName evidence="16">Cytochrome P450</fullName>
    </recommendedName>
</protein>
<evidence type="ECO:0000256" key="2">
    <source>
        <dbReference type="ARBA" id="ARBA00004370"/>
    </source>
</evidence>
<dbReference type="InterPro" id="IPR001128">
    <property type="entry name" value="Cyt_P450"/>
</dbReference>
<keyword evidence="6" id="KW-0812">Transmembrane</keyword>
<comment type="similarity">
    <text evidence="4">Belongs to the cytochrome P450 family.</text>
</comment>
<dbReference type="GO" id="GO:0005506">
    <property type="term" value="F:iron ion binding"/>
    <property type="evidence" value="ECO:0007669"/>
    <property type="project" value="InterPro"/>
</dbReference>
<dbReference type="PANTHER" id="PTHR24305">
    <property type="entry name" value="CYTOCHROME P450"/>
    <property type="match status" value="1"/>
</dbReference>
<dbReference type="SUPFAM" id="SSF48264">
    <property type="entry name" value="Cytochrome P450"/>
    <property type="match status" value="1"/>
</dbReference>
<evidence type="ECO:0008006" key="16">
    <source>
        <dbReference type="Google" id="ProtNLM"/>
    </source>
</evidence>
<dbReference type="InterPro" id="IPR036396">
    <property type="entry name" value="Cyt_P450_sf"/>
</dbReference>
<evidence type="ECO:0000256" key="11">
    <source>
        <dbReference type="ARBA" id="ARBA00023033"/>
    </source>
</evidence>
<comment type="subcellular location">
    <subcellularLocation>
        <location evidence="2">Membrane</location>
    </subcellularLocation>
</comment>
<dbReference type="GO" id="GO:0020037">
    <property type="term" value="F:heme binding"/>
    <property type="evidence" value="ECO:0007669"/>
    <property type="project" value="InterPro"/>
</dbReference>
<dbReference type="Proteomes" id="UP000053647">
    <property type="component" value="Unassembled WGS sequence"/>
</dbReference>
<keyword evidence="5 13" id="KW-0349">Heme</keyword>
<dbReference type="InterPro" id="IPR050121">
    <property type="entry name" value="Cytochrome_P450_monoxygenase"/>
</dbReference>
<name>A0A0C9STY8_PAXIN</name>
<evidence type="ECO:0000256" key="1">
    <source>
        <dbReference type="ARBA" id="ARBA00001971"/>
    </source>
</evidence>
<dbReference type="PRINTS" id="PR00385">
    <property type="entry name" value="P450"/>
</dbReference>
<dbReference type="Pfam" id="PF00067">
    <property type="entry name" value="p450"/>
    <property type="match status" value="1"/>
</dbReference>
<evidence type="ECO:0000313" key="15">
    <source>
        <dbReference type="Proteomes" id="UP000053647"/>
    </source>
</evidence>
<keyword evidence="15" id="KW-1185">Reference proteome</keyword>
<dbReference type="GO" id="GO:0016020">
    <property type="term" value="C:membrane"/>
    <property type="evidence" value="ECO:0007669"/>
    <property type="project" value="UniProtKB-SubCell"/>
</dbReference>
<keyword evidence="10 13" id="KW-0408">Iron</keyword>
<dbReference type="PRINTS" id="PR00463">
    <property type="entry name" value="EP450I"/>
</dbReference>
<dbReference type="HOGENOM" id="CLU_001570_5_11_1"/>
<comment type="cofactor">
    <cofactor evidence="1 13">
        <name>heme</name>
        <dbReference type="ChEBI" id="CHEBI:30413"/>
    </cofactor>
</comment>
<dbReference type="AlphaFoldDB" id="A0A0C9STY8"/>
<evidence type="ECO:0000256" key="13">
    <source>
        <dbReference type="PIRSR" id="PIRSR602401-1"/>
    </source>
</evidence>
<dbReference type="CDD" id="cd11069">
    <property type="entry name" value="CYP_FUM15-like"/>
    <property type="match status" value="1"/>
</dbReference>
<evidence type="ECO:0000256" key="7">
    <source>
        <dbReference type="ARBA" id="ARBA00022723"/>
    </source>
</evidence>
<sequence length="547" mass="61338">MPDSEYIDNLFARLITAKTLTGCWAFHRALRSSSLALASIPGPKSSSWLTGHLTQLAHPDGWSFHRNLSQKYGGVVATRGLLGRRNLFVFDPRAMHHIFVKDHDSYEEWDIFIQVNRAIFGMGVISTTGHQHRKQRKMLTPAFSVNHLRAMIPEFYHIADQLCDVLKSRVVQGQKECDMLEWMSKTALELIGKSGMGYNFNSFNEGSVGSPYATSIKNLLPKVTSMSFFLLLVPFINKVGTASFRRKAMNILPWGTLHGIRDMVDIMHETSIEILKNKRKQCEVDDSLVVDQPTRGTDIISTLLKNNLAADDSDRLPESEILAQISSLIFAAMDTTSGALCRLLYVMAQHTEVQDMLRRDIAEAKTLQGRDLDYEELMTLPLLDAVCKETMRLYPPVTSVNRTTTCDTILPVSVPIRSTEGTLVHEVHVPKGTDIVVSLLCANANKAIWGDDAEEWKPERWLVDLPQSVVDAKLPGIYSNMMTFLGGSRACIGFKFAELEMKVVLAVLLERFKFALPQKDIRWQMTIVASPVVDGKAQLPMNVEVIV</sequence>
<keyword evidence="7 13" id="KW-0479">Metal-binding</keyword>
<evidence type="ECO:0000256" key="10">
    <source>
        <dbReference type="ARBA" id="ARBA00023004"/>
    </source>
</evidence>
<dbReference type="OrthoDB" id="1470350at2759"/>
<evidence type="ECO:0000256" key="9">
    <source>
        <dbReference type="ARBA" id="ARBA00023002"/>
    </source>
</evidence>
<feature type="binding site" description="axial binding residue" evidence="13">
    <location>
        <position position="491"/>
    </location>
    <ligand>
        <name>heme</name>
        <dbReference type="ChEBI" id="CHEBI:30413"/>
    </ligand>
    <ligandPart>
        <name>Fe</name>
        <dbReference type="ChEBI" id="CHEBI:18248"/>
    </ligandPart>
</feature>
<evidence type="ECO:0000256" key="6">
    <source>
        <dbReference type="ARBA" id="ARBA00022692"/>
    </source>
</evidence>
<dbReference type="PANTHER" id="PTHR24305:SF166">
    <property type="entry name" value="CYTOCHROME P450 12A4, MITOCHONDRIAL-RELATED"/>
    <property type="match status" value="1"/>
</dbReference>